<sequence>MMWKLLIQVNLSTILWDPDQNVGESRDLPDTPNRTTPVPALLFCGDPQITMETTQRPFYNTWTYPTSKDCQRLTPEPQDSDGSSPAYEQDDAMLVGRTMGQFITVPDGTMLVRPARLASPAKPELVDAWPGLVRRYEWDSV</sequence>
<dbReference type="EMBL" id="WHUW01000008">
    <property type="protein sequence ID" value="KAF8443155.1"/>
    <property type="molecule type" value="Genomic_DNA"/>
</dbReference>
<name>A0AAD4BY22_BOLED</name>
<proteinExistence type="predicted"/>
<reference evidence="3" key="2">
    <citation type="journal article" date="2020" name="Nat. Commun.">
        <title>Large-scale genome sequencing of mycorrhizal fungi provides insights into the early evolution of symbiotic traits.</title>
        <authorList>
            <person name="Miyauchi S."/>
            <person name="Kiss E."/>
            <person name="Kuo A."/>
            <person name="Drula E."/>
            <person name="Kohler A."/>
            <person name="Sanchez-Garcia M."/>
            <person name="Morin E."/>
            <person name="Andreopoulos B."/>
            <person name="Barry K.W."/>
            <person name="Bonito G."/>
            <person name="Buee M."/>
            <person name="Carver A."/>
            <person name="Chen C."/>
            <person name="Cichocki N."/>
            <person name="Clum A."/>
            <person name="Culley D."/>
            <person name="Crous P.W."/>
            <person name="Fauchery L."/>
            <person name="Girlanda M."/>
            <person name="Hayes R.D."/>
            <person name="Keri Z."/>
            <person name="LaButti K."/>
            <person name="Lipzen A."/>
            <person name="Lombard V."/>
            <person name="Magnuson J."/>
            <person name="Maillard F."/>
            <person name="Murat C."/>
            <person name="Nolan M."/>
            <person name="Ohm R.A."/>
            <person name="Pangilinan J."/>
            <person name="Pereira M.F."/>
            <person name="Perotto S."/>
            <person name="Peter M."/>
            <person name="Pfister S."/>
            <person name="Riley R."/>
            <person name="Sitrit Y."/>
            <person name="Stielow J.B."/>
            <person name="Szollosi G."/>
            <person name="Zifcakova L."/>
            <person name="Stursova M."/>
            <person name="Spatafora J.W."/>
            <person name="Tedersoo L."/>
            <person name="Vaario L.M."/>
            <person name="Yamada A."/>
            <person name="Yan M."/>
            <person name="Wang P."/>
            <person name="Xu J."/>
            <person name="Bruns T."/>
            <person name="Baldrian P."/>
            <person name="Vilgalys R."/>
            <person name="Dunand C."/>
            <person name="Henrissat B."/>
            <person name="Grigoriev I.V."/>
            <person name="Hibbett D."/>
            <person name="Nagy L.G."/>
            <person name="Martin F.M."/>
        </authorList>
    </citation>
    <scope>NUCLEOTIDE SEQUENCE</scope>
    <source>
        <strain evidence="3">BED1</strain>
    </source>
</reference>
<keyword evidence="4" id="KW-1185">Reference proteome</keyword>
<organism evidence="3 4">
    <name type="scientific">Boletus edulis BED1</name>
    <dbReference type="NCBI Taxonomy" id="1328754"/>
    <lineage>
        <taxon>Eukaryota</taxon>
        <taxon>Fungi</taxon>
        <taxon>Dikarya</taxon>
        <taxon>Basidiomycota</taxon>
        <taxon>Agaricomycotina</taxon>
        <taxon>Agaricomycetes</taxon>
        <taxon>Agaricomycetidae</taxon>
        <taxon>Boletales</taxon>
        <taxon>Boletineae</taxon>
        <taxon>Boletaceae</taxon>
        <taxon>Boletoideae</taxon>
        <taxon>Boletus</taxon>
    </lineage>
</organism>
<keyword evidence="2" id="KW-0732">Signal</keyword>
<dbReference type="AlphaFoldDB" id="A0AAD4BY22"/>
<evidence type="ECO:0000313" key="4">
    <source>
        <dbReference type="Proteomes" id="UP001194468"/>
    </source>
</evidence>
<feature type="signal peptide" evidence="2">
    <location>
        <begin position="1"/>
        <end position="16"/>
    </location>
</feature>
<reference evidence="3" key="1">
    <citation type="submission" date="2019-10" db="EMBL/GenBank/DDBJ databases">
        <authorList>
            <consortium name="DOE Joint Genome Institute"/>
            <person name="Kuo A."/>
            <person name="Miyauchi S."/>
            <person name="Kiss E."/>
            <person name="Drula E."/>
            <person name="Kohler A."/>
            <person name="Sanchez-Garcia M."/>
            <person name="Andreopoulos B."/>
            <person name="Barry K.W."/>
            <person name="Bonito G."/>
            <person name="Buee M."/>
            <person name="Carver A."/>
            <person name="Chen C."/>
            <person name="Cichocki N."/>
            <person name="Clum A."/>
            <person name="Culley D."/>
            <person name="Crous P.W."/>
            <person name="Fauchery L."/>
            <person name="Girlanda M."/>
            <person name="Hayes R."/>
            <person name="Keri Z."/>
            <person name="LaButti K."/>
            <person name="Lipzen A."/>
            <person name="Lombard V."/>
            <person name="Magnuson J."/>
            <person name="Maillard F."/>
            <person name="Morin E."/>
            <person name="Murat C."/>
            <person name="Nolan M."/>
            <person name="Ohm R."/>
            <person name="Pangilinan J."/>
            <person name="Pereira M."/>
            <person name="Perotto S."/>
            <person name="Peter M."/>
            <person name="Riley R."/>
            <person name="Sitrit Y."/>
            <person name="Stielow B."/>
            <person name="Szollosi G."/>
            <person name="Zifcakova L."/>
            <person name="Stursova M."/>
            <person name="Spatafora J.W."/>
            <person name="Tedersoo L."/>
            <person name="Vaario L.-M."/>
            <person name="Yamada A."/>
            <person name="Yan M."/>
            <person name="Wang P."/>
            <person name="Xu J."/>
            <person name="Bruns T."/>
            <person name="Baldrian P."/>
            <person name="Vilgalys R."/>
            <person name="Henrissat B."/>
            <person name="Grigoriev I.V."/>
            <person name="Hibbett D."/>
            <person name="Nagy L.G."/>
            <person name="Martin F.M."/>
        </authorList>
    </citation>
    <scope>NUCLEOTIDE SEQUENCE</scope>
    <source>
        <strain evidence="3">BED1</strain>
    </source>
</reference>
<comment type="caution">
    <text evidence="3">The sequence shown here is derived from an EMBL/GenBank/DDBJ whole genome shotgun (WGS) entry which is preliminary data.</text>
</comment>
<feature type="region of interest" description="Disordered" evidence="1">
    <location>
        <begin position="19"/>
        <end position="38"/>
    </location>
</feature>
<feature type="region of interest" description="Disordered" evidence="1">
    <location>
        <begin position="69"/>
        <end position="90"/>
    </location>
</feature>
<gene>
    <name evidence="3" type="ORF">L210DRAFT_3644019</name>
</gene>
<feature type="chain" id="PRO_5042235817" evidence="2">
    <location>
        <begin position="17"/>
        <end position="141"/>
    </location>
</feature>
<dbReference type="Proteomes" id="UP001194468">
    <property type="component" value="Unassembled WGS sequence"/>
</dbReference>
<accession>A0AAD4BY22</accession>
<protein>
    <submittedName>
        <fullName evidence="3">Uncharacterized protein</fullName>
    </submittedName>
</protein>
<evidence type="ECO:0000256" key="1">
    <source>
        <dbReference type="SAM" id="MobiDB-lite"/>
    </source>
</evidence>
<evidence type="ECO:0000313" key="3">
    <source>
        <dbReference type="EMBL" id="KAF8443155.1"/>
    </source>
</evidence>
<evidence type="ECO:0000256" key="2">
    <source>
        <dbReference type="SAM" id="SignalP"/>
    </source>
</evidence>